<accession>A0A1F7TLR4</accession>
<dbReference type="Proteomes" id="UP000177885">
    <property type="component" value="Unassembled WGS sequence"/>
</dbReference>
<dbReference type="PANTHER" id="PTHR43591">
    <property type="entry name" value="METHYLTRANSFERASE"/>
    <property type="match status" value="1"/>
</dbReference>
<evidence type="ECO:0000313" key="2">
    <source>
        <dbReference type="EMBL" id="OGL66568.1"/>
    </source>
</evidence>
<organism evidence="2 3">
    <name type="scientific">Candidatus Uhrbacteria bacterium RIFCSPHIGHO2_01_FULL_63_20</name>
    <dbReference type="NCBI Taxonomy" id="1802385"/>
    <lineage>
        <taxon>Bacteria</taxon>
        <taxon>Candidatus Uhriibacteriota</taxon>
    </lineage>
</organism>
<dbReference type="InterPro" id="IPR013216">
    <property type="entry name" value="Methyltransf_11"/>
</dbReference>
<gene>
    <name evidence="2" type="ORF">A2856_02685</name>
</gene>
<dbReference type="CDD" id="cd02440">
    <property type="entry name" value="AdoMet_MTases"/>
    <property type="match status" value="1"/>
</dbReference>
<name>A0A1F7TLR4_9BACT</name>
<comment type="caution">
    <text evidence="2">The sequence shown here is derived from an EMBL/GenBank/DDBJ whole genome shotgun (WGS) entry which is preliminary data.</text>
</comment>
<dbReference type="AlphaFoldDB" id="A0A1F7TLR4"/>
<reference evidence="2 3" key="1">
    <citation type="journal article" date="2016" name="Nat. Commun.">
        <title>Thousands of microbial genomes shed light on interconnected biogeochemical processes in an aquifer system.</title>
        <authorList>
            <person name="Anantharaman K."/>
            <person name="Brown C.T."/>
            <person name="Hug L.A."/>
            <person name="Sharon I."/>
            <person name="Castelle C.J."/>
            <person name="Probst A.J."/>
            <person name="Thomas B.C."/>
            <person name="Singh A."/>
            <person name="Wilkins M.J."/>
            <person name="Karaoz U."/>
            <person name="Brodie E.L."/>
            <person name="Williams K.H."/>
            <person name="Hubbard S.S."/>
            <person name="Banfield J.F."/>
        </authorList>
    </citation>
    <scope>NUCLEOTIDE SEQUENCE [LARGE SCALE GENOMIC DNA]</scope>
</reference>
<dbReference type="Pfam" id="PF08241">
    <property type="entry name" value="Methyltransf_11"/>
    <property type="match status" value="1"/>
</dbReference>
<feature type="domain" description="Methyltransferase type 11" evidence="1">
    <location>
        <begin position="49"/>
        <end position="144"/>
    </location>
</feature>
<evidence type="ECO:0000313" key="3">
    <source>
        <dbReference type="Proteomes" id="UP000177885"/>
    </source>
</evidence>
<protein>
    <recommendedName>
        <fullName evidence="1">Methyltransferase type 11 domain-containing protein</fullName>
    </recommendedName>
</protein>
<sequence length="254" mass="27449">MPKPAAPTSWEEVADWYGKHLDEAGTLLASVVYPGVMKLLAPKTKGAYLDIACGEGAFMRLLATKTTSHVSGFDASPALIAKAKKLAPKHTAYAIADARAFSKLYPLNSFDGATCLLAIQNIDEPEKAFQEASKALRPEGTFVVVLNHPAFRIPGASSWGYEGNAKMYRRVDKYLSTLEIPIQAHPGSNPSVKTVSYHRPLSFYVNALAAADLAVTGLEEWVSNRVSKPGARSAAENVSRKEIPMFLAIKATKL</sequence>
<dbReference type="STRING" id="1802385.A2856_02685"/>
<evidence type="ECO:0000259" key="1">
    <source>
        <dbReference type="Pfam" id="PF08241"/>
    </source>
</evidence>
<dbReference type="Gene3D" id="3.40.50.150">
    <property type="entry name" value="Vaccinia Virus protein VP39"/>
    <property type="match status" value="1"/>
</dbReference>
<proteinExistence type="predicted"/>
<dbReference type="EMBL" id="MGDT01000007">
    <property type="protein sequence ID" value="OGL66568.1"/>
    <property type="molecule type" value="Genomic_DNA"/>
</dbReference>
<dbReference type="InterPro" id="IPR029063">
    <property type="entry name" value="SAM-dependent_MTases_sf"/>
</dbReference>
<dbReference type="SUPFAM" id="SSF53335">
    <property type="entry name" value="S-adenosyl-L-methionine-dependent methyltransferases"/>
    <property type="match status" value="1"/>
</dbReference>
<dbReference type="GO" id="GO:0008757">
    <property type="term" value="F:S-adenosylmethionine-dependent methyltransferase activity"/>
    <property type="evidence" value="ECO:0007669"/>
    <property type="project" value="InterPro"/>
</dbReference>